<keyword evidence="2" id="KW-0012">Acyltransferase</keyword>
<dbReference type="Gene3D" id="3.40.630.30">
    <property type="match status" value="1"/>
</dbReference>
<evidence type="ECO:0000256" key="2">
    <source>
        <dbReference type="ARBA" id="ARBA00023315"/>
    </source>
</evidence>
<keyword evidence="1" id="KW-0808">Transferase</keyword>
<protein>
    <recommendedName>
        <fullName evidence="3">N-acetyltransferase domain-containing protein</fullName>
    </recommendedName>
</protein>
<organism evidence="4 5">
    <name type="scientific">Bifidobacterium animalis subsp. lactis CNCM I-2494</name>
    <dbReference type="NCBI Taxonomy" id="1042403"/>
    <lineage>
        <taxon>Bacteria</taxon>
        <taxon>Bacillati</taxon>
        <taxon>Actinomycetota</taxon>
        <taxon>Actinomycetes</taxon>
        <taxon>Bifidobacteriales</taxon>
        <taxon>Bifidobacteriaceae</taxon>
        <taxon>Bifidobacterium</taxon>
    </lineage>
</organism>
<evidence type="ECO:0000256" key="1">
    <source>
        <dbReference type="ARBA" id="ARBA00022679"/>
    </source>
</evidence>
<accession>A0A806FWT1</accession>
<evidence type="ECO:0000313" key="4">
    <source>
        <dbReference type="EMBL" id="AEK30742.1"/>
    </source>
</evidence>
<dbReference type="KEGG" id="bnm:BALAC2494_01440"/>
<dbReference type="PANTHER" id="PTHR10908:SF0">
    <property type="entry name" value="SEROTONIN N-ACETYLTRANSFERASE"/>
    <property type="match status" value="1"/>
</dbReference>
<dbReference type="PANTHER" id="PTHR10908">
    <property type="entry name" value="SEROTONIN N-ACETYLTRANSFERASE"/>
    <property type="match status" value="1"/>
</dbReference>
<dbReference type="InterPro" id="IPR016181">
    <property type="entry name" value="Acyl_CoA_acyltransferase"/>
</dbReference>
<reference evidence="4 5" key="1">
    <citation type="journal article" date="2011" name="J. Bacteriol.">
        <title>Genome Sequence of the Probiotic Strain Bifidobacterium animalis subsp. lactis CNCM I-2494.</title>
        <authorList>
            <person name="Chervaux C."/>
            <person name="Grimaldi C."/>
            <person name="Bolotin A."/>
            <person name="Quinquis B."/>
            <person name="Legrain-Raspaud S."/>
            <person name="van Hylckama Vlieg J.E."/>
            <person name="Denariaz G."/>
            <person name="Smokvina T."/>
        </authorList>
    </citation>
    <scope>NUCLEOTIDE SEQUENCE [LARGE SCALE GENOMIC DNA]</scope>
    <source>
        <strain evidence="4 5">CNCM I-2494</strain>
    </source>
</reference>
<dbReference type="Proteomes" id="UP000008394">
    <property type="component" value="Chromosome"/>
</dbReference>
<evidence type="ECO:0000259" key="3">
    <source>
        <dbReference type="PROSITE" id="PS51186"/>
    </source>
</evidence>
<dbReference type="PROSITE" id="PS51186">
    <property type="entry name" value="GNAT"/>
    <property type="match status" value="1"/>
</dbReference>
<dbReference type="AlphaFoldDB" id="A0A806FWT1"/>
<proteinExistence type="predicted"/>
<evidence type="ECO:0000313" key="5">
    <source>
        <dbReference type="Proteomes" id="UP000008394"/>
    </source>
</evidence>
<name>A0A806FWT1_BIFAN</name>
<dbReference type="InterPro" id="IPR000182">
    <property type="entry name" value="GNAT_dom"/>
</dbReference>
<gene>
    <name evidence="4" type="ORF">BALAC2494_01440</name>
</gene>
<sequence length="222" mass="24611">MFLMLVRHATLDDLDALAAVEAACFPPQEAADIDQLANRVESYPNHFWLLVNPAEPDNDCFPAQVDDGMLVSFIDGPCVGSPDLTDDMYASTALHADDAPWQMILGVNTAPMYQHRGCASFLMRHVILDSALSHRHGIVLACKEKMLPFYSSFGFIDEGRSQSVHGNAVWHQMRLPFTTSADARDDAPGADIRQATITMAMHETTAYMDHERTITSQFPQLV</sequence>
<dbReference type="EMBL" id="CP002915">
    <property type="protein sequence ID" value="AEK30742.1"/>
    <property type="molecule type" value="Genomic_DNA"/>
</dbReference>
<feature type="domain" description="N-acetyltransferase" evidence="3">
    <location>
        <begin position="4"/>
        <end position="176"/>
    </location>
</feature>
<dbReference type="SUPFAM" id="SSF55729">
    <property type="entry name" value="Acyl-CoA N-acyltransferases (Nat)"/>
    <property type="match status" value="1"/>
</dbReference>
<dbReference type="InterPro" id="IPR051635">
    <property type="entry name" value="SNAT-like"/>
</dbReference>
<dbReference type="GO" id="GO:0008080">
    <property type="term" value="F:N-acetyltransferase activity"/>
    <property type="evidence" value="ECO:0007669"/>
    <property type="project" value="UniProtKB-ARBA"/>
</dbReference>